<accession>K2JVX0</accession>
<dbReference type="PATRIC" id="fig|740709.3.peg.123"/>
<proteinExistence type="predicted"/>
<keyword evidence="2" id="KW-1185">Reference proteome</keyword>
<dbReference type="EMBL" id="AMRG01000001">
    <property type="protein sequence ID" value="EKE87551.1"/>
    <property type="molecule type" value="Genomic_DNA"/>
</dbReference>
<dbReference type="OrthoDB" id="3806873at2"/>
<sequence>MAEQSQTHSLPQQNLQLKGNIYFNKVEDGVYFQGANGGFVLKGQQIYPIVAKIVAFIDAGVSLQDIHQKLPEKVRPLFHSLLTQWQQHQMLMPRQSDSKVPESWWNCAEFVDFYQYLREASSDFEQRFSAWQQQRILLIGNGPSLISALHGLAISGLSTLTVTVLNDRDTATAVEAIIADYQQQLPGWQCQLQVVDKLSDEHDVNDQQVLFCSTDLPYRKQQWFGPATVTAVAGGVQGRAVVSPVTSISQCDHMAMLQQIRPAADSAVQMPDAAWSVLGSVAALNLVKAFFALELNSLRNYVYQVSPYLELSRHPLLPLLTTAASGVEQNGQLSTAPLAFESEFELPEERDMLLYEQVKLALFPYFDPLLGCFDETAGRQIKQVPFFHARLDVSALPAAQSAATLMAVALSADGAGLRVLSKAIQWRMAAAAEVAAEALTVAFDVNTWRQQAFARYWLNDVQRCRALHSLSVPLAQVVDEEVQLLWQFLTTTGIALQQFTLYWDEQGYCFVCGLQISPQQTLHAVSYSPLEALRQCLGEAYLQQQFGDSHELSMSVASWVDSLPAANVAVDEQGERWRQLTRQEPPSLPPLHEQYFDTALLSMGVYAGTVDVVTEALEVV</sequence>
<evidence type="ECO:0000313" key="1">
    <source>
        <dbReference type="EMBL" id="EKE87551.1"/>
    </source>
</evidence>
<reference evidence="1 2" key="1">
    <citation type="journal article" date="2012" name="J. Bacteriol.">
        <title>Genome Sequence of Idiomarina xiamenensis Type Strain 10-D-4.</title>
        <authorList>
            <person name="Lai Q."/>
            <person name="Wang L."/>
            <person name="Wang W."/>
            <person name="Shao Z."/>
        </authorList>
    </citation>
    <scope>NUCLEOTIDE SEQUENCE [LARGE SCALE GENOMIC DNA]</scope>
    <source>
        <strain evidence="1 2">10-D-4</strain>
    </source>
</reference>
<evidence type="ECO:0008006" key="3">
    <source>
        <dbReference type="Google" id="ProtNLM"/>
    </source>
</evidence>
<dbReference type="RefSeq" id="WP_008487054.1">
    <property type="nucleotide sequence ID" value="NZ_AMRG01000001.1"/>
</dbReference>
<protein>
    <recommendedName>
        <fullName evidence="3">Thiazole-containing bacteriocin maturation protein</fullName>
    </recommendedName>
</protein>
<organism evidence="1 2">
    <name type="scientific">Idiomarina xiamenensis 10-D-4</name>
    <dbReference type="NCBI Taxonomy" id="740709"/>
    <lineage>
        <taxon>Bacteria</taxon>
        <taxon>Pseudomonadati</taxon>
        <taxon>Pseudomonadota</taxon>
        <taxon>Gammaproteobacteria</taxon>
        <taxon>Alteromonadales</taxon>
        <taxon>Idiomarinaceae</taxon>
        <taxon>Idiomarina</taxon>
    </lineage>
</organism>
<dbReference type="STRING" id="740709.A10D4_00615"/>
<dbReference type="Proteomes" id="UP000014115">
    <property type="component" value="Unassembled WGS sequence"/>
</dbReference>
<dbReference type="eggNOG" id="COG0476">
    <property type="taxonomic scope" value="Bacteria"/>
</dbReference>
<dbReference type="AlphaFoldDB" id="K2JVX0"/>
<gene>
    <name evidence="1" type="ORF">A10D4_00615</name>
</gene>
<name>K2JVX0_9GAMM</name>
<evidence type="ECO:0000313" key="2">
    <source>
        <dbReference type="Proteomes" id="UP000014115"/>
    </source>
</evidence>
<comment type="caution">
    <text evidence="1">The sequence shown here is derived from an EMBL/GenBank/DDBJ whole genome shotgun (WGS) entry which is preliminary data.</text>
</comment>